<gene>
    <name evidence="1" type="ORF">SDC9_95595</name>
</gene>
<dbReference type="EMBL" id="VSSQ01012288">
    <property type="protein sequence ID" value="MPM48868.1"/>
    <property type="molecule type" value="Genomic_DNA"/>
</dbReference>
<organism evidence="1">
    <name type="scientific">bioreactor metagenome</name>
    <dbReference type="NCBI Taxonomy" id="1076179"/>
    <lineage>
        <taxon>unclassified sequences</taxon>
        <taxon>metagenomes</taxon>
        <taxon>ecological metagenomes</taxon>
    </lineage>
</organism>
<accession>A0A645A844</accession>
<comment type="caution">
    <text evidence="1">The sequence shown here is derived from an EMBL/GenBank/DDBJ whole genome shotgun (WGS) entry which is preliminary data.</text>
</comment>
<proteinExistence type="predicted"/>
<dbReference type="AlphaFoldDB" id="A0A645A844"/>
<protein>
    <submittedName>
        <fullName evidence="1">Uncharacterized protein</fullName>
    </submittedName>
</protein>
<sequence length="46" mass="5261">MVNSTTSERCKKFIEQNSDIIECWEKGTDPFKKAIAATLKETVRGR</sequence>
<evidence type="ECO:0000313" key="1">
    <source>
        <dbReference type="EMBL" id="MPM48868.1"/>
    </source>
</evidence>
<name>A0A645A844_9ZZZZ</name>
<reference evidence="1" key="1">
    <citation type="submission" date="2019-08" db="EMBL/GenBank/DDBJ databases">
        <authorList>
            <person name="Kucharzyk K."/>
            <person name="Murdoch R.W."/>
            <person name="Higgins S."/>
            <person name="Loffler F."/>
        </authorList>
    </citation>
    <scope>NUCLEOTIDE SEQUENCE</scope>
</reference>